<comment type="similarity">
    <text evidence="1">Belongs to the class IV-like SAM-binding methyltransferase superfamily. RNA methyltransferase TrmH family.</text>
</comment>
<dbReference type="GO" id="GO:0032259">
    <property type="term" value="P:methylation"/>
    <property type="evidence" value="ECO:0007669"/>
    <property type="project" value="UniProtKB-KW"/>
</dbReference>
<dbReference type="InterPro" id="IPR013123">
    <property type="entry name" value="SpoU_subst-bd"/>
</dbReference>
<dbReference type="InterPro" id="IPR001537">
    <property type="entry name" value="SpoU_MeTrfase"/>
</dbReference>
<organism evidence="5 6">
    <name type="scientific">Fasciola gigantica</name>
    <name type="common">Giant liver fluke</name>
    <dbReference type="NCBI Taxonomy" id="46835"/>
    <lineage>
        <taxon>Eukaryota</taxon>
        <taxon>Metazoa</taxon>
        <taxon>Spiralia</taxon>
        <taxon>Lophotrochozoa</taxon>
        <taxon>Platyhelminthes</taxon>
        <taxon>Trematoda</taxon>
        <taxon>Digenea</taxon>
        <taxon>Plagiorchiida</taxon>
        <taxon>Echinostomata</taxon>
        <taxon>Echinostomatoidea</taxon>
        <taxon>Fasciolidae</taxon>
        <taxon>Fasciola</taxon>
    </lineage>
</organism>
<dbReference type="GO" id="GO:0008173">
    <property type="term" value="F:RNA methyltransferase activity"/>
    <property type="evidence" value="ECO:0007669"/>
    <property type="project" value="InterPro"/>
</dbReference>
<dbReference type="InterPro" id="IPR051259">
    <property type="entry name" value="rRNA_Methyltransferase"/>
</dbReference>
<dbReference type="InterPro" id="IPR029026">
    <property type="entry name" value="tRNA_m1G_MTases_N"/>
</dbReference>
<dbReference type="GO" id="GO:0003723">
    <property type="term" value="F:RNA binding"/>
    <property type="evidence" value="ECO:0007669"/>
    <property type="project" value="InterPro"/>
</dbReference>
<dbReference type="EMBL" id="SUNJ01005440">
    <property type="protein sequence ID" value="TPP63635.1"/>
    <property type="molecule type" value="Genomic_DNA"/>
</dbReference>
<dbReference type="Pfam" id="PF00588">
    <property type="entry name" value="SpoU_methylase"/>
    <property type="match status" value="1"/>
</dbReference>
<proteinExistence type="inferred from homology"/>
<sequence>MSFRSRLPILSFILRHNSKIKNFRQDVCYGDEVVKKKNPVSKKSRILTSTTTQIYDGTSSGLRFPELSTDDHNFLDALKISSGRAKPPLKSLGDQTILLEGYRLIRDAVRSGGQVVYLLFSSRDVLQEIPEYDKIPNVYFVPHRILKQWSRLKTPPGILAILRVPGPSSQSKTNNDLWIWKPLPAILILDNIRDPGNLGSLLRTAAGFGLHSVLVSKGSVDVWNDKVVRADISNKMTTNNAISRSVSSALISRSQISDEWVEGDDDDNDEERTPLQLDSSEAAFRLPLPQSPHFTTDYFPNITSFPSSPDLTVRPSVALVVGGEAHGLSPEAYHLAHLTDGSRIYVPIAPETESLNVLSAASAILGEMQRQYITSFRQTNYL</sequence>
<evidence type="ECO:0000256" key="1">
    <source>
        <dbReference type="ARBA" id="ARBA00007228"/>
    </source>
</evidence>
<dbReference type="Gene3D" id="3.40.1280.10">
    <property type="match status" value="1"/>
</dbReference>
<dbReference type="SUPFAM" id="SSF55315">
    <property type="entry name" value="L30e-like"/>
    <property type="match status" value="1"/>
</dbReference>
<keyword evidence="6" id="KW-1185">Reference proteome</keyword>
<keyword evidence="3 5" id="KW-0808">Transferase</keyword>
<comment type="caution">
    <text evidence="5">The sequence shown here is derived from an EMBL/GenBank/DDBJ whole genome shotgun (WGS) entry which is preliminary data.</text>
</comment>
<dbReference type="PANTHER" id="PTHR43191:SF2">
    <property type="entry name" value="RRNA METHYLTRANSFERASE 3, MITOCHONDRIAL"/>
    <property type="match status" value="1"/>
</dbReference>
<dbReference type="Proteomes" id="UP000316759">
    <property type="component" value="Unassembled WGS sequence"/>
</dbReference>
<reference evidence="5 6" key="1">
    <citation type="submission" date="2019-04" db="EMBL/GenBank/DDBJ databases">
        <title>Annotation for the trematode Fasciola gigantica.</title>
        <authorList>
            <person name="Choi Y.-J."/>
        </authorList>
    </citation>
    <scope>NUCLEOTIDE SEQUENCE [LARGE SCALE GENOMIC DNA]</scope>
    <source>
        <strain evidence="5">Uganda_cow_1</strain>
    </source>
</reference>
<dbReference type="InterPro" id="IPR053888">
    <property type="entry name" value="MRM3-like_sub_bind"/>
</dbReference>
<gene>
    <name evidence="5" type="ORF">FGIG_07682</name>
</gene>
<accession>A0A504YSM1</accession>
<dbReference type="OrthoDB" id="270651at2759"/>
<dbReference type="InterPro" id="IPR029028">
    <property type="entry name" value="Alpha/beta_knot_MTases"/>
</dbReference>
<evidence type="ECO:0000313" key="5">
    <source>
        <dbReference type="EMBL" id="TPP63635.1"/>
    </source>
</evidence>
<protein>
    <submittedName>
        <fullName evidence="5">RNA methyltransferase 1</fullName>
    </submittedName>
</protein>
<dbReference type="PANTHER" id="PTHR43191">
    <property type="entry name" value="RRNA METHYLTRANSFERASE 3"/>
    <property type="match status" value="1"/>
</dbReference>
<keyword evidence="2 5" id="KW-0489">Methyltransferase</keyword>
<dbReference type="STRING" id="46835.A0A504YSM1"/>
<evidence type="ECO:0000259" key="4">
    <source>
        <dbReference type="SMART" id="SM00967"/>
    </source>
</evidence>
<dbReference type="AlphaFoldDB" id="A0A504YSM1"/>
<dbReference type="SUPFAM" id="SSF75217">
    <property type="entry name" value="alpha/beta knot"/>
    <property type="match status" value="1"/>
</dbReference>
<dbReference type="GO" id="GO:0006396">
    <property type="term" value="P:RNA processing"/>
    <property type="evidence" value="ECO:0007669"/>
    <property type="project" value="InterPro"/>
</dbReference>
<name>A0A504YSM1_FASGI</name>
<evidence type="ECO:0000256" key="3">
    <source>
        <dbReference type="ARBA" id="ARBA00022679"/>
    </source>
</evidence>
<dbReference type="SMART" id="SM00967">
    <property type="entry name" value="SpoU_sub_bind"/>
    <property type="match status" value="1"/>
</dbReference>
<dbReference type="GO" id="GO:0005737">
    <property type="term" value="C:cytoplasm"/>
    <property type="evidence" value="ECO:0007669"/>
    <property type="project" value="UniProtKB-ARBA"/>
</dbReference>
<dbReference type="Gene3D" id="3.30.1330.30">
    <property type="match status" value="1"/>
</dbReference>
<evidence type="ECO:0000256" key="2">
    <source>
        <dbReference type="ARBA" id="ARBA00022603"/>
    </source>
</evidence>
<evidence type="ECO:0000313" key="6">
    <source>
        <dbReference type="Proteomes" id="UP000316759"/>
    </source>
</evidence>
<dbReference type="InterPro" id="IPR029064">
    <property type="entry name" value="Ribosomal_eL30-like_sf"/>
</dbReference>
<feature type="domain" description="RNA 2-O ribose methyltransferase substrate binding" evidence="4">
    <location>
        <begin position="98"/>
        <end position="168"/>
    </location>
</feature>
<dbReference type="Pfam" id="PF22435">
    <property type="entry name" value="MRM3-like_sub_bind"/>
    <property type="match status" value="1"/>
</dbReference>